<dbReference type="EMBL" id="CH476741">
    <property type="protein sequence ID" value="EIE87496.1"/>
    <property type="molecule type" value="Genomic_DNA"/>
</dbReference>
<dbReference type="GO" id="GO:0006281">
    <property type="term" value="P:DNA repair"/>
    <property type="evidence" value="ECO:0007669"/>
    <property type="project" value="UniProtKB-KW"/>
</dbReference>
<reference evidence="5 6" key="1">
    <citation type="journal article" date="2009" name="PLoS Genet.">
        <title>Genomic analysis of the basal lineage fungus Rhizopus oryzae reveals a whole-genome duplication.</title>
        <authorList>
            <person name="Ma L.-J."/>
            <person name="Ibrahim A.S."/>
            <person name="Skory C."/>
            <person name="Grabherr M.G."/>
            <person name="Burger G."/>
            <person name="Butler M."/>
            <person name="Elias M."/>
            <person name="Idnurm A."/>
            <person name="Lang B.F."/>
            <person name="Sone T."/>
            <person name="Abe A."/>
            <person name="Calvo S.E."/>
            <person name="Corrochano L.M."/>
            <person name="Engels R."/>
            <person name="Fu J."/>
            <person name="Hansberg W."/>
            <person name="Kim J.-M."/>
            <person name="Kodira C.D."/>
            <person name="Koehrsen M.J."/>
            <person name="Liu B."/>
            <person name="Miranda-Saavedra D."/>
            <person name="O'Leary S."/>
            <person name="Ortiz-Castellanos L."/>
            <person name="Poulter R."/>
            <person name="Rodriguez-Romero J."/>
            <person name="Ruiz-Herrera J."/>
            <person name="Shen Y.-Q."/>
            <person name="Zeng Q."/>
            <person name="Galagan J."/>
            <person name="Birren B.W."/>
            <person name="Cuomo C.A."/>
            <person name="Wickes B.L."/>
        </authorList>
    </citation>
    <scope>NUCLEOTIDE SEQUENCE [LARGE SCALE GENOMIC DNA]</scope>
    <source>
        <strain evidence="6">RA 99-880 / ATCC MYA-4621 / FGSC 9543 / NRRL 43880</strain>
    </source>
</reference>
<dbReference type="Pfam" id="PF05970">
    <property type="entry name" value="PIF1"/>
    <property type="match status" value="1"/>
</dbReference>
<dbReference type="PANTHER" id="PTHR10492:SF57">
    <property type="entry name" value="ATP-DEPENDENT DNA HELICASE"/>
    <property type="match status" value="1"/>
</dbReference>
<evidence type="ECO:0000259" key="2">
    <source>
        <dbReference type="Pfam" id="PF05970"/>
    </source>
</evidence>
<dbReference type="EC" id="5.6.2.3" evidence="1"/>
<dbReference type="InterPro" id="IPR010285">
    <property type="entry name" value="DNA_helicase_pif1-like_DEAD"/>
</dbReference>
<dbReference type="eggNOG" id="KOG0987">
    <property type="taxonomic scope" value="Eukaryota"/>
</dbReference>
<dbReference type="GO" id="GO:0016887">
    <property type="term" value="F:ATP hydrolysis activity"/>
    <property type="evidence" value="ECO:0007669"/>
    <property type="project" value="RHEA"/>
</dbReference>
<dbReference type="STRING" id="246409.I1CGB6"/>
<dbReference type="GO" id="GO:0005524">
    <property type="term" value="F:ATP binding"/>
    <property type="evidence" value="ECO:0007669"/>
    <property type="project" value="UniProtKB-KW"/>
</dbReference>
<feature type="domain" description="DNA helicase Pif1-like DEAD-box helicase" evidence="2">
    <location>
        <begin position="1048"/>
        <end position="1251"/>
    </location>
</feature>
<evidence type="ECO:0000259" key="4">
    <source>
        <dbReference type="Pfam" id="PF21530"/>
    </source>
</evidence>
<dbReference type="PANTHER" id="PTHR10492">
    <property type="match status" value="1"/>
</dbReference>
<accession>I1CGB6</accession>
<gene>
    <name evidence="5" type="ORF">RO3G_12207</name>
</gene>
<keyword evidence="1" id="KW-0234">DNA repair</keyword>
<dbReference type="VEuPathDB" id="FungiDB:RO3G_12207"/>
<dbReference type="SUPFAM" id="SSF52540">
    <property type="entry name" value="P-loop containing nucleoside triphosphate hydrolases"/>
    <property type="match status" value="2"/>
</dbReference>
<sequence length="1482" mass="169384">MSETNEPRHCSGCRVHMPNPGRYRTCENCRTRRVNHYRTQNTRTSVARKPLAYISELSRFTSWSPGRMDKVCQHCGALHWTAEKPVNVPASALSWESCCKHGAVKVDALRDPPQLLKDLFTGNHELSTHFLKNIRQFNMAFAFTSVGCNIVSATGRSGSGPSLFMIHGKLYHLQGPINHIGNSEVSENRNAVPSYAQLYIYDPAFGVNNRVANNPDLNVNLIEQLTNMLHTDNVNPFVNIYKHAHEILKDEYERQASNEEESTPFHIRLSPQMTMDLVTGNDRRTENLPTTSEIAAVILTEFAGSSFRDIKITYRNSIEHGSNSFKRINQTHAAFMPLHYVLLFPRGDYGWHWGLRLSAVNLPNSNVEVERQRNRLPQRAYYRFRLHSRANEVPTLFLSKRLFQQYVVDVWAVCDQNKLEWIRDNQSNLWADVYNGLTDALAHDNSDLSTVGTKFILPSSYVGGPRFMAKIYQDSMAIVRHFGKPTFFITFTANPKWEEITNELIKDPSNQRPMQTAADRPDLVTRVFNLKLREFLHDLKKKKIFGDYKGLIRTIEYQKRGLPHCHLLLFLEGDDSVFRDPEKIDEVICAELPSDDDPELLDLVSGQMMHGPCGNINPKCPCMVPDAYGVLKCSKSFPKPFQPTTAVMPDSYPLYRRRLDGRSHRVQIKDKETNGMMSVYLTNQHVVPYNPFLTKKYKAHINVELCGSIDAIKYINKYVYKGPDRTTVYLKYENDEIERYLTSRYIGPTEAVWRLFEYPMHEEDPSVTSLAIHLENEQPVYFDPESNAEEIQQTLDNTYSTLMGFFKYNLTHDDGRNYLYQEFPSHYIWKNKERTWQARKKGYAVGRMYYCTPTAGERFFLRLLLTVVRGPTSFENLKTVNGVVYSTFRAACQALHLIEDDQEWFKCFSEAVEFVSGSSLRSLFVSALLFQELNEPKALWDRFCLNICDDLDVRIAQLGLLNQLCSDDTSNAFHQNLPKLDYGLYLLEQALIDAGKTLADFNMPGPLFHWRSLMEQISTINSNVIIQAEVAYDRNVEEQNYQQKISMMNIGQKDVFDEIIDSISSNPNTAHFFLQGPAGTGKTFVYNTLCHYFRRQGKIVVCVASSGIASLLLPGGRTSHSRFKIPLNIYPDSVCLIKKNSDLAAMLRQCSLIIWDEVPMQHRHCFEAVSRTLQDICSNFGSLFGGIPVVLGGDFAQIGPVVKNGQRHHIVEASLAKSIEIWPNLKKLKLTENMRLSGSSPIDQSFSQWIGSLSYNSLLNGKIFLPRYISQYHSLTTFVDSIYPKEIMEQTLDPEFFQEKTIIAPKNDLVDEINRYVLDQLPGNKISLFAVDRVTQEDSTGSEDRQMPTKYLQSLNPHGLPPSVLELKVGMPVMILRNINVEKGLCNGTRVTVLSIGEFLLKVKLPSVDGRVEVIPRFTPSTLENEYPFTLTRKQFPVRPSFAMTINKSQGQSLKIVGVDLRLPVFTHGQLYVALSRLYYYC</sequence>
<evidence type="ECO:0000259" key="3">
    <source>
        <dbReference type="Pfam" id="PF14214"/>
    </source>
</evidence>
<dbReference type="InParanoid" id="I1CGB6"/>
<evidence type="ECO:0000313" key="6">
    <source>
        <dbReference type="Proteomes" id="UP000009138"/>
    </source>
</evidence>
<feature type="domain" description="DNA helicase Pif1-like 2B" evidence="4">
    <location>
        <begin position="1351"/>
        <end position="1394"/>
    </location>
</feature>
<dbReference type="Pfam" id="PF14214">
    <property type="entry name" value="Helitron_like_N"/>
    <property type="match status" value="1"/>
</dbReference>
<dbReference type="InterPro" id="IPR025476">
    <property type="entry name" value="Helitron_helicase-like"/>
</dbReference>
<dbReference type="GeneID" id="93619172"/>
<dbReference type="OrthoDB" id="1075553at2759"/>
<dbReference type="RefSeq" id="XP_067522892.1">
    <property type="nucleotide sequence ID" value="XM_067666791.1"/>
</dbReference>
<organism evidence="5 6">
    <name type="scientific">Rhizopus delemar (strain RA 99-880 / ATCC MYA-4621 / FGSC 9543 / NRRL 43880)</name>
    <name type="common">Mucormycosis agent</name>
    <name type="synonym">Rhizopus arrhizus var. delemar</name>
    <dbReference type="NCBI Taxonomy" id="246409"/>
    <lineage>
        <taxon>Eukaryota</taxon>
        <taxon>Fungi</taxon>
        <taxon>Fungi incertae sedis</taxon>
        <taxon>Mucoromycota</taxon>
        <taxon>Mucoromycotina</taxon>
        <taxon>Mucoromycetes</taxon>
        <taxon>Mucorales</taxon>
        <taxon>Mucorineae</taxon>
        <taxon>Rhizopodaceae</taxon>
        <taxon>Rhizopus</taxon>
    </lineage>
</organism>
<keyword evidence="1" id="KW-0067">ATP-binding</keyword>
<dbReference type="Proteomes" id="UP000009138">
    <property type="component" value="Unassembled WGS sequence"/>
</dbReference>
<dbReference type="InterPro" id="IPR027417">
    <property type="entry name" value="P-loop_NTPase"/>
</dbReference>
<keyword evidence="1" id="KW-0233">DNA recombination</keyword>
<comment type="cofactor">
    <cofactor evidence="1">
        <name>Mg(2+)</name>
        <dbReference type="ChEBI" id="CHEBI:18420"/>
    </cofactor>
</comment>
<keyword evidence="1" id="KW-0347">Helicase</keyword>
<dbReference type="OMA" id="QSMDTQR"/>
<dbReference type="Gene3D" id="3.40.50.300">
    <property type="entry name" value="P-loop containing nucleotide triphosphate hydrolases"/>
    <property type="match status" value="1"/>
</dbReference>
<feature type="domain" description="Helitron helicase-like" evidence="3">
    <location>
        <begin position="381"/>
        <end position="569"/>
    </location>
</feature>
<protein>
    <recommendedName>
        <fullName evidence="1">ATP-dependent DNA helicase</fullName>
        <ecNumber evidence="1">5.6.2.3</ecNumber>
    </recommendedName>
</protein>
<name>I1CGB6_RHIO9</name>
<dbReference type="GO" id="GO:0000723">
    <property type="term" value="P:telomere maintenance"/>
    <property type="evidence" value="ECO:0007669"/>
    <property type="project" value="InterPro"/>
</dbReference>
<evidence type="ECO:0000313" key="5">
    <source>
        <dbReference type="EMBL" id="EIE87496.1"/>
    </source>
</evidence>
<dbReference type="GO" id="GO:0006310">
    <property type="term" value="P:DNA recombination"/>
    <property type="evidence" value="ECO:0007669"/>
    <property type="project" value="UniProtKB-KW"/>
</dbReference>
<dbReference type="GO" id="GO:0043139">
    <property type="term" value="F:5'-3' DNA helicase activity"/>
    <property type="evidence" value="ECO:0007669"/>
    <property type="project" value="UniProtKB-EC"/>
</dbReference>
<dbReference type="CDD" id="cd18809">
    <property type="entry name" value="SF1_C_RecD"/>
    <property type="match status" value="1"/>
</dbReference>
<keyword evidence="1" id="KW-0547">Nucleotide-binding</keyword>
<keyword evidence="1" id="KW-0227">DNA damage</keyword>
<proteinExistence type="inferred from homology"/>
<keyword evidence="1" id="KW-0378">Hydrolase</keyword>
<comment type="similarity">
    <text evidence="1">Belongs to the helicase family.</text>
</comment>
<keyword evidence="6" id="KW-1185">Reference proteome</keyword>
<comment type="catalytic activity">
    <reaction evidence="1">
        <text>ATP + H2O = ADP + phosphate + H(+)</text>
        <dbReference type="Rhea" id="RHEA:13065"/>
        <dbReference type="ChEBI" id="CHEBI:15377"/>
        <dbReference type="ChEBI" id="CHEBI:15378"/>
        <dbReference type="ChEBI" id="CHEBI:30616"/>
        <dbReference type="ChEBI" id="CHEBI:43474"/>
        <dbReference type="ChEBI" id="CHEBI:456216"/>
        <dbReference type="EC" id="5.6.2.3"/>
    </reaction>
</comment>
<evidence type="ECO:0000256" key="1">
    <source>
        <dbReference type="RuleBase" id="RU363044"/>
    </source>
</evidence>
<dbReference type="InterPro" id="IPR049163">
    <property type="entry name" value="Pif1-like_2B_dom"/>
</dbReference>
<dbReference type="Pfam" id="PF21530">
    <property type="entry name" value="Pif1_2B_dom"/>
    <property type="match status" value="1"/>
</dbReference>